<organism evidence="2 3">
    <name type="scientific">Lachnellula willkommii</name>
    <dbReference type="NCBI Taxonomy" id="215461"/>
    <lineage>
        <taxon>Eukaryota</taxon>
        <taxon>Fungi</taxon>
        <taxon>Dikarya</taxon>
        <taxon>Ascomycota</taxon>
        <taxon>Pezizomycotina</taxon>
        <taxon>Leotiomycetes</taxon>
        <taxon>Helotiales</taxon>
        <taxon>Lachnaceae</taxon>
        <taxon>Lachnellula</taxon>
    </lineage>
</organism>
<keyword evidence="3" id="KW-1185">Reference proteome</keyword>
<comment type="caution">
    <text evidence="2">The sequence shown here is derived from an EMBL/GenBank/DDBJ whole genome shotgun (WGS) entry which is preliminary data.</text>
</comment>
<evidence type="ECO:0000256" key="1">
    <source>
        <dbReference type="SAM" id="MobiDB-lite"/>
    </source>
</evidence>
<dbReference type="AlphaFoldDB" id="A0A559M1J7"/>
<evidence type="ECO:0000313" key="3">
    <source>
        <dbReference type="Proteomes" id="UP000315522"/>
    </source>
</evidence>
<evidence type="ECO:0000313" key="2">
    <source>
        <dbReference type="EMBL" id="TVY86833.1"/>
    </source>
</evidence>
<proteinExistence type="predicted"/>
<sequence length="147" mass="15856">MVGKLRTPWSSRDAPDLGIEGISRSDSGTEVTQTSSEKKIAGGHDVDITAAAEDLPKFAKTHQFDPNLPQERINILHDATATGDVEAMKEAEATFAEDSPYEEVKAAVRAIDGDEVANTKSYRIADFSKASIPSWLHLGKDCPDEGV</sequence>
<dbReference type="EMBL" id="QGML01003035">
    <property type="protein sequence ID" value="TVY86833.1"/>
    <property type="molecule type" value="Genomic_DNA"/>
</dbReference>
<name>A0A559M1J7_9HELO</name>
<gene>
    <name evidence="2" type="ORF">LAWI1_G005512</name>
</gene>
<accession>A0A559M1J7</accession>
<feature type="region of interest" description="Disordered" evidence="1">
    <location>
        <begin position="1"/>
        <end position="43"/>
    </location>
</feature>
<protein>
    <submittedName>
        <fullName evidence="2">Uncharacterized protein</fullName>
    </submittedName>
</protein>
<dbReference type="Proteomes" id="UP000315522">
    <property type="component" value="Unassembled WGS sequence"/>
</dbReference>
<feature type="compositionally biased region" description="Polar residues" evidence="1">
    <location>
        <begin position="24"/>
        <end position="35"/>
    </location>
</feature>
<reference evidence="2 3" key="1">
    <citation type="submission" date="2018-05" db="EMBL/GenBank/DDBJ databases">
        <title>Genome sequencing and assembly of the regulated plant pathogen Lachnellula willkommii and related sister species for the development of diagnostic species identification markers.</title>
        <authorList>
            <person name="Giroux E."/>
            <person name="Bilodeau G."/>
        </authorList>
    </citation>
    <scope>NUCLEOTIDE SEQUENCE [LARGE SCALE GENOMIC DNA]</scope>
    <source>
        <strain evidence="2 3">CBS 172.35</strain>
    </source>
</reference>